<dbReference type="Proteomes" id="UP000237347">
    <property type="component" value="Unassembled WGS sequence"/>
</dbReference>
<sequence>MFQRSATTIISKCYSFEYCFSRPRSSFCAKTLLEICLIVFDISDKSRSRELHHCQMHWLFLTQLNCVIHNHESLAPLYKLEPLCLNNNSFFIINYTFCGLLDLDWNRFTGNYTMLDG</sequence>
<gene>
    <name evidence="1" type="ORF">CFP56_031449</name>
</gene>
<organism evidence="1 2">
    <name type="scientific">Quercus suber</name>
    <name type="common">Cork oak</name>
    <dbReference type="NCBI Taxonomy" id="58331"/>
    <lineage>
        <taxon>Eukaryota</taxon>
        <taxon>Viridiplantae</taxon>
        <taxon>Streptophyta</taxon>
        <taxon>Embryophyta</taxon>
        <taxon>Tracheophyta</taxon>
        <taxon>Spermatophyta</taxon>
        <taxon>Magnoliopsida</taxon>
        <taxon>eudicotyledons</taxon>
        <taxon>Gunneridae</taxon>
        <taxon>Pentapetalae</taxon>
        <taxon>rosids</taxon>
        <taxon>fabids</taxon>
        <taxon>Fagales</taxon>
        <taxon>Fagaceae</taxon>
        <taxon>Quercus</taxon>
    </lineage>
</organism>
<evidence type="ECO:0000313" key="2">
    <source>
        <dbReference type="Proteomes" id="UP000237347"/>
    </source>
</evidence>
<dbReference type="EMBL" id="PKMF04000053">
    <property type="protein sequence ID" value="KAK7854572.1"/>
    <property type="molecule type" value="Genomic_DNA"/>
</dbReference>
<name>A0AAW0LTN0_QUESU</name>
<reference evidence="1 2" key="1">
    <citation type="journal article" date="2018" name="Sci. Data">
        <title>The draft genome sequence of cork oak.</title>
        <authorList>
            <person name="Ramos A.M."/>
            <person name="Usie A."/>
            <person name="Barbosa P."/>
            <person name="Barros P.M."/>
            <person name="Capote T."/>
            <person name="Chaves I."/>
            <person name="Simoes F."/>
            <person name="Abreu I."/>
            <person name="Carrasquinho I."/>
            <person name="Faro C."/>
            <person name="Guimaraes J.B."/>
            <person name="Mendonca D."/>
            <person name="Nobrega F."/>
            <person name="Rodrigues L."/>
            <person name="Saibo N.J.M."/>
            <person name="Varela M.C."/>
            <person name="Egas C."/>
            <person name="Matos J."/>
            <person name="Miguel C.M."/>
            <person name="Oliveira M.M."/>
            <person name="Ricardo C.P."/>
            <person name="Goncalves S."/>
        </authorList>
    </citation>
    <scope>NUCLEOTIDE SEQUENCE [LARGE SCALE GENOMIC DNA]</scope>
    <source>
        <strain evidence="2">cv. HL8</strain>
    </source>
</reference>
<comment type="caution">
    <text evidence="1">The sequence shown here is derived from an EMBL/GenBank/DDBJ whole genome shotgun (WGS) entry which is preliminary data.</text>
</comment>
<keyword evidence="2" id="KW-1185">Reference proteome</keyword>
<dbReference type="AlphaFoldDB" id="A0AAW0LTN0"/>
<accession>A0AAW0LTN0</accession>
<evidence type="ECO:0000313" key="1">
    <source>
        <dbReference type="EMBL" id="KAK7854572.1"/>
    </source>
</evidence>
<proteinExistence type="predicted"/>
<protein>
    <submittedName>
        <fullName evidence="1">Uncharacterized protein</fullName>
    </submittedName>
</protein>